<keyword evidence="6 10" id="KW-1133">Transmembrane helix</keyword>
<gene>
    <name evidence="10 12" type="primary">murJ</name>
    <name evidence="12" type="ORF">MTBPR1_130064</name>
</gene>
<dbReference type="PIRSF" id="PIRSF002869">
    <property type="entry name" value="MviN"/>
    <property type="match status" value="1"/>
</dbReference>
<reference evidence="12 13" key="1">
    <citation type="submission" date="2016-07" db="EMBL/GenBank/DDBJ databases">
        <authorList>
            <person name="Lefevre C.T."/>
        </authorList>
    </citation>
    <scope>NUCLEOTIDE SEQUENCE [LARGE SCALE GENOMIC DNA]</scope>
    <source>
        <strain evidence="12">PR1</strain>
    </source>
</reference>
<dbReference type="GO" id="GO:0005886">
    <property type="term" value="C:plasma membrane"/>
    <property type="evidence" value="ECO:0007669"/>
    <property type="project" value="UniProtKB-SubCell"/>
</dbReference>
<feature type="transmembrane region" description="Helical" evidence="10">
    <location>
        <begin position="26"/>
        <end position="45"/>
    </location>
</feature>
<dbReference type="GO" id="GO:0034204">
    <property type="term" value="P:lipid translocation"/>
    <property type="evidence" value="ECO:0007669"/>
    <property type="project" value="TreeGrafter"/>
</dbReference>
<keyword evidence="4 10" id="KW-0133">Cell shape</keyword>
<feature type="transmembrane region" description="Helical" evidence="10">
    <location>
        <begin position="130"/>
        <end position="150"/>
    </location>
</feature>
<dbReference type="GO" id="GO:0009252">
    <property type="term" value="P:peptidoglycan biosynthetic process"/>
    <property type="evidence" value="ECO:0007669"/>
    <property type="project" value="UniProtKB-UniRule"/>
</dbReference>
<feature type="transmembrane region" description="Helical" evidence="10">
    <location>
        <begin position="157"/>
        <end position="176"/>
    </location>
</feature>
<comment type="function">
    <text evidence="8 10 11">Involved in peptidoglycan biosynthesis. Transports lipid-linked peptidoglycan precursors from the inner to the outer leaflet of the cytoplasmic membrane.</text>
</comment>
<accession>A0A1C3RF34</accession>
<dbReference type="InterPro" id="IPR004268">
    <property type="entry name" value="MurJ"/>
</dbReference>
<organism evidence="12 13">
    <name type="scientific">Candidatus Terasakiella magnetica</name>
    <dbReference type="NCBI Taxonomy" id="1867952"/>
    <lineage>
        <taxon>Bacteria</taxon>
        <taxon>Pseudomonadati</taxon>
        <taxon>Pseudomonadota</taxon>
        <taxon>Alphaproteobacteria</taxon>
        <taxon>Rhodospirillales</taxon>
        <taxon>Terasakiellaceae</taxon>
        <taxon>Terasakiella</taxon>
    </lineage>
</organism>
<feature type="transmembrane region" description="Helical" evidence="10">
    <location>
        <begin position="478"/>
        <end position="502"/>
    </location>
</feature>
<feature type="transmembrane region" description="Helical" evidence="10">
    <location>
        <begin position="274"/>
        <end position="292"/>
    </location>
</feature>
<evidence type="ECO:0000256" key="1">
    <source>
        <dbReference type="ARBA" id="ARBA00004651"/>
    </source>
</evidence>
<evidence type="ECO:0000256" key="8">
    <source>
        <dbReference type="ARBA" id="ARBA00060041"/>
    </source>
</evidence>
<evidence type="ECO:0000256" key="7">
    <source>
        <dbReference type="ARBA" id="ARBA00023136"/>
    </source>
</evidence>
<keyword evidence="13" id="KW-1185">Reference proteome</keyword>
<dbReference type="Proteomes" id="UP000231658">
    <property type="component" value="Unassembled WGS sequence"/>
</dbReference>
<dbReference type="GO" id="GO:0071555">
    <property type="term" value="P:cell wall organization"/>
    <property type="evidence" value="ECO:0007669"/>
    <property type="project" value="UniProtKB-UniRule"/>
</dbReference>
<dbReference type="PRINTS" id="PR01806">
    <property type="entry name" value="VIRFACTRMVIN"/>
</dbReference>
<dbReference type="AlphaFoldDB" id="A0A1C3RF34"/>
<keyword evidence="3 10" id="KW-0812">Transmembrane</keyword>
<feature type="transmembrane region" description="Helical" evidence="10">
    <location>
        <begin position="349"/>
        <end position="370"/>
    </location>
</feature>
<comment type="pathway">
    <text evidence="10">Cell wall biogenesis; peptidoglycan biosynthesis.</text>
</comment>
<feature type="transmembrane region" description="Helical" evidence="10">
    <location>
        <begin position="188"/>
        <end position="209"/>
    </location>
</feature>
<dbReference type="PANTHER" id="PTHR47019:SF1">
    <property type="entry name" value="LIPID II FLIPPASE MURJ"/>
    <property type="match status" value="1"/>
</dbReference>
<dbReference type="STRING" id="1867952.MTBPR1_130064"/>
<evidence type="ECO:0000256" key="11">
    <source>
        <dbReference type="PIRNR" id="PIRNR002869"/>
    </source>
</evidence>
<keyword evidence="5 10" id="KW-0573">Peptidoglycan synthesis</keyword>
<keyword evidence="7 10" id="KW-0472">Membrane</keyword>
<sequence>MALLRSIATVGSFTMMSRILGFVRDILVAAILGAGPIADAFFIAFKFPNVFRRLFAEGAFNAAFVPLFAGKYEEDGADIAKKFAEQAFAFLFWVLLVLLIVMELSMPWAMQLFAPGFMDEPEKFDLAVELTRITFPYLLFISLVSLMAGVLNSLNKFAAAAATPVLLNICLIGAILGLTPHMETPGHALAWGVFGAGIVQFIWLFWNCAKHKMVLILRLPSWGEDVKIMVKRIIPGAIGAGIYQVNLLVDMMIATLLPTGSISFLFYADRINQLPLGVVGVAVGTALLPMLSRQLRSGDEKGAMESLNRALEFSLFLTLPAAAAYMVISDPIVSVLFERKEFTSTDSSATAMALFVYAFGLPAYVLNKALTPGFFARGDTKTPMIIAGVCMVVNIVFNLILMGPYLHVGLAMATVISAWTNTFLLAIVLKKRGYFTMDKRLKSKAMRIILSCLIMSGCLYGAMVWGDAFLTGAQVERIVSLIALIGVGLVTYFLSAYILRVARPTELKSMLRRR</sequence>
<feature type="transmembrane region" description="Helical" evidence="10">
    <location>
        <begin position="382"/>
        <end position="402"/>
    </location>
</feature>
<evidence type="ECO:0000256" key="6">
    <source>
        <dbReference type="ARBA" id="ARBA00022989"/>
    </source>
</evidence>
<protein>
    <recommendedName>
        <fullName evidence="10">Probable lipid II flippase MurJ</fullName>
    </recommendedName>
</protein>
<keyword evidence="10 11" id="KW-0813">Transport</keyword>
<dbReference type="EMBL" id="FLYE01000005">
    <property type="protein sequence ID" value="SCA55868.1"/>
    <property type="molecule type" value="Genomic_DNA"/>
</dbReference>
<dbReference type="NCBIfam" id="TIGR01695">
    <property type="entry name" value="murJ_mviN"/>
    <property type="match status" value="1"/>
</dbReference>
<evidence type="ECO:0000256" key="5">
    <source>
        <dbReference type="ARBA" id="ARBA00022984"/>
    </source>
</evidence>
<comment type="subcellular location">
    <subcellularLocation>
        <location evidence="10">Cell inner membrane</location>
        <topology evidence="10">Multi-pass membrane protein</topology>
    </subcellularLocation>
    <subcellularLocation>
        <location evidence="1">Cell membrane</location>
        <topology evidence="1">Multi-pass membrane protein</topology>
    </subcellularLocation>
</comment>
<name>A0A1C3RF34_9PROT</name>
<keyword evidence="10 11" id="KW-0961">Cell wall biogenesis/degradation</keyword>
<dbReference type="OrthoDB" id="9816572at2"/>
<evidence type="ECO:0000256" key="10">
    <source>
        <dbReference type="HAMAP-Rule" id="MF_02078"/>
    </source>
</evidence>
<dbReference type="HAMAP" id="MF_02078">
    <property type="entry name" value="MurJ_MviN"/>
    <property type="match status" value="1"/>
</dbReference>
<dbReference type="PANTHER" id="PTHR47019">
    <property type="entry name" value="LIPID II FLIPPASE MURJ"/>
    <property type="match status" value="1"/>
</dbReference>
<feature type="transmembrane region" description="Helical" evidence="10">
    <location>
        <begin position="408"/>
        <end position="428"/>
    </location>
</feature>
<feature type="transmembrane region" description="Helical" evidence="10">
    <location>
        <begin position="313"/>
        <end position="337"/>
    </location>
</feature>
<evidence type="ECO:0000256" key="4">
    <source>
        <dbReference type="ARBA" id="ARBA00022960"/>
    </source>
</evidence>
<proteinExistence type="inferred from homology"/>
<keyword evidence="2 10" id="KW-1003">Cell membrane</keyword>
<dbReference type="InterPro" id="IPR051050">
    <property type="entry name" value="Lipid_II_flippase_MurJ/MviN"/>
</dbReference>
<evidence type="ECO:0000313" key="12">
    <source>
        <dbReference type="EMBL" id="SCA55868.1"/>
    </source>
</evidence>
<feature type="transmembrane region" description="Helical" evidence="10">
    <location>
        <begin position="88"/>
        <end position="110"/>
    </location>
</feature>
<dbReference type="GO" id="GO:0015648">
    <property type="term" value="F:lipid-linked peptidoglycan transporter activity"/>
    <property type="evidence" value="ECO:0007669"/>
    <property type="project" value="UniProtKB-UniRule"/>
</dbReference>
<evidence type="ECO:0000313" key="13">
    <source>
        <dbReference type="Proteomes" id="UP000231658"/>
    </source>
</evidence>
<dbReference type="UniPathway" id="UPA00219"/>
<feature type="transmembrane region" description="Helical" evidence="10">
    <location>
        <begin position="247"/>
        <end position="268"/>
    </location>
</feature>
<evidence type="ECO:0000256" key="9">
    <source>
        <dbReference type="ARBA" id="ARBA00061532"/>
    </source>
</evidence>
<evidence type="ECO:0000256" key="3">
    <source>
        <dbReference type="ARBA" id="ARBA00022692"/>
    </source>
</evidence>
<comment type="similarity">
    <text evidence="9 10 11">Belongs to the MurJ/MviN family.</text>
</comment>
<dbReference type="GO" id="GO:0008360">
    <property type="term" value="P:regulation of cell shape"/>
    <property type="evidence" value="ECO:0007669"/>
    <property type="project" value="UniProtKB-UniRule"/>
</dbReference>
<keyword evidence="10" id="KW-0997">Cell inner membrane</keyword>
<evidence type="ECO:0000256" key="2">
    <source>
        <dbReference type="ARBA" id="ARBA00022475"/>
    </source>
</evidence>
<dbReference type="CDD" id="cd13123">
    <property type="entry name" value="MATE_MurJ_like"/>
    <property type="match status" value="1"/>
</dbReference>
<feature type="transmembrane region" description="Helical" evidence="10">
    <location>
        <begin position="448"/>
        <end position="466"/>
    </location>
</feature>
<dbReference type="Pfam" id="PF03023">
    <property type="entry name" value="MurJ"/>
    <property type="match status" value="1"/>
</dbReference>
<dbReference type="RefSeq" id="WP_069186566.1">
    <property type="nucleotide sequence ID" value="NZ_FLYE01000005.1"/>
</dbReference>